<dbReference type="Proteomes" id="UP000440096">
    <property type="component" value="Unassembled WGS sequence"/>
</dbReference>
<keyword evidence="3" id="KW-0804">Transcription</keyword>
<dbReference type="CDD" id="cd07377">
    <property type="entry name" value="WHTH_GntR"/>
    <property type="match status" value="1"/>
</dbReference>
<protein>
    <submittedName>
        <fullName evidence="5">FCD domain-containing protein</fullName>
    </submittedName>
</protein>
<evidence type="ECO:0000256" key="3">
    <source>
        <dbReference type="ARBA" id="ARBA00023163"/>
    </source>
</evidence>
<dbReference type="Pfam" id="PF07729">
    <property type="entry name" value="FCD"/>
    <property type="match status" value="1"/>
</dbReference>
<dbReference type="RefSeq" id="WP_154755949.1">
    <property type="nucleotide sequence ID" value="NZ_WMBA01000007.1"/>
</dbReference>
<dbReference type="GO" id="GO:0003700">
    <property type="term" value="F:DNA-binding transcription factor activity"/>
    <property type="evidence" value="ECO:0007669"/>
    <property type="project" value="InterPro"/>
</dbReference>
<dbReference type="InterPro" id="IPR000524">
    <property type="entry name" value="Tscrpt_reg_HTH_GntR"/>
</dbReference>
<dbReference type="AlphaFoldDB" id="A0A6N7YZ87"/>
<keyword evidence="1" id="KW-0805">Transcription regulation</keyword>
<dbReference type="PROSITE" id="PS50949">
    <property type="entry name" value="HTH_GNTR"/>
    <property type="match status" value="1"/>
</dbReference>
<dbReference type="GO" id="GO:0003677">
    <property type="term" value="F:DNA binding"/>
    <property type="evidence" value="ECO:0007669"/>
    <property type="project" value="UniProtKB-KW"/>
</dbReference>
<dbReference type="SUPFAM" id="SSF46785">
    <property type="entry name" value="Winged helix' DNA-binding domain"/>
    <property type="match status" value="1"/>
</dbReference>
<dbReference type="SUPFAM" id="SSF48008">
    <property type="entry name" value="GntR ligand-binding domain-like"/>
    <property type="match status" value="1"/>
</dbReference>
<comment type="caution">
    <text evidence="5">The sequence shown here is derived from an EMBL/GenBank/DDBJ whole genome shotgun (WGS) entry which is preliminary data.</text>
</comment>
<dbReference type="InterPro" id="IPR036390">
    <property type="entry name" value="WH_DNA-bd_sf"/>
</dbReference>
<dbReference type="InterPro" id="IPR036388">
    <property type="entry name" value="WH-like_DNA-bd_sf"/>
</dbReference>
<name>A0A6N7YZ87_9PSEU</name>
<dbReference type="InterPro" id="IPR008920">
    <property type="entry name" value="TF_FadR/GntR_C"/>
</dbReference>
<evidence type="ECO:0000313" key="5">
    <source>
        <dbReference type="EMBL" id="MTD53709.1"/>
    </source>
</evidence>
<accession>A0A6N7YZ87</accession>
<reference evidence="5 6" key="1">
    <citation type="submission" date="2019-11" db="EMBL/GenBank/DDBJ databases">
        <title>Draft genome of Amycolatopsis RM579.</title>
        <authorList>
            <person name="Duangmal K."/>
            <person name="Mingma R."/>
        </authorList>
    </citation>
    <scope>NUCLEOTIDE SEQUENCE [LARGE SCALE GENOMIC DNA]</scope>
    <source>
        <strain evidence="5 6">RM579</strain>
    </source>
</reference>
<dbReference type="Pfam" id="PF00392">
    <property type="entry name" value="GntR"/>
    <property type="match status" value="1"/>
</dbReference>
<sequence length="227" mass="24564">MALEQVARPGSLAELAYDQLRTAVLDGHFRPGEKVSVVTLAAELGMSRSPVRAALERLVNEGLIRLTAGGALIAEPSRDELLDALVVRCALEGLAARLAAPSLNEADLDQLRAIHDRLDHAVQAADTRAVRAADLEFHQQVQAHSGNACLVENLTRIQSKIMIATYSTPWGPHLTDMLSEHTAILRALEAGDPESAHEAATHHLANHLERLKVAWQRAHEESLTASS</sequence>
<evidence type="ECO:0000259" key="4">
    <source>
        <dbReference type="PROSITE" id="PS50949"/>
    </source>
</evidence>
<feature type="domain" description="HTH gntR-type" evidence="4">
    <location>
        <begin position="10"/>
        <end position="76"/>
    </location>
</feature>
<dbReference type="OrthoDB" id="8680240at2"/>
<dbReference type="Gene3D" id="1.10.10.10">
    <property type="entry name" value="Winged helix-like DNA-binding domain superfamily/Winged helix DNA-binding domain"/>
    <property type="match status" value="1"/>
</dbReference>
<dbReference type="Gene3D" id="1.20.120.530">
    <property type="entry name" value="GntR ligand-binding domain-like"/>
    <property type="match status" value="1"/>
</dbReference>
<evidence type="ECO:0000256" key="2">
    <source>
        <dbReference type="ARBA" id="ARBA00023125"/>
    </source>
</evidence>
<dbReference type="InterPro" id="IPR011711">
    <property type="entry name" value="GntR_C"/>
</dbReference>
<organism evidence="5 6">
    <name type="scientific">Amycolatopsis pithecellobii</name>
    <dbReference type="NCBI Taxonomy" id="664692"/>
    <lineage>
        <taxon>Bacteria</taxon>
        <taxon>Bacillati</taxon>
        <taxon>Actinomycetota</taxon>
        <taxon>Actinomycetes</taxon>
        <taxon>Pseudonocardiales</taxon>
        <taxon>Pseudonocardiaceae</taxon>
        <taxon>Amycolatopsis</taxon>
    </lineage>
</organism>
<gene>
    <name evidence="5" type="ORF">GKO32_06880</name>
</gene>
<keyword evidence="6" id="KW-1185">Reference proteome</keyword>
<proteinExistence type="predicted"/>
<dbReference type="SMART" id="SM00345">
    <property type="entry name" value="HTH_GNTR"/>
    <property type="match status" value="1"/>
</dbReference>
<evidence type="ECO:0000256" key="1">
    <source>
        <dbReference type="ARBA" id="ARBA00023015"/>
    </source>
</evidence>
<dbReference type="EMBL" id="WMBA01000007">
    <property type="protein sequence ID" value="MTD53709.1"/>
    <property type="molecule type" value="Genomic_DNA"/>
</dbReference>
<evidence type="ECO:0000313" key="6">
    <source>
        <dbReference type="Proteomes" id="UP000440096"/>
    </source>
</evidence>
<dbReference type="PANTHER" id="PTHR43537:SF24">
    <property type="entry name" value="GLUCONATE OPERON TRANSCRIPTIONAL REPRESSOR"/>
    <property type="match status" value="1"/>
</dbReference>
<keyword evidence="2" id="KW-0238">DNA-binding</keyword>
<dbReference type="PANTHER" id="PTHR43537">
    <property type="entry name" value="TRANSCRIPTIONAL REGULATOR, GNTR FAMILY"/>
    <property type="match status" value="1"/>
</dbReference>
<dbReference type="SMART" id="SM00895">
    <property type="entry name" value="FCD"/>
    <property type="match status" value="1"/>
</dbReference>